<organism evidence="2 3">
    <name type="scientific">Trifolium subterraneum</name>
    <name type="common">Subterranean clover</name>
    <dbReference type="NCBI Taxonomy" id="3900"/>
    <lineage>
        <taxon>Eukaryota</taxon>
        <taxon>Viridiplantae</taxon>
        <taxon>Streptophyta</taxon>
        <taxon>Embryophyta</taxon>
        <taxon>Tracheophyta</taxon>
        <taxon>Spermatophyta</taxon>
        <taxon>Magnoliopsida</taxon>
        <taxon>eudicotyledons</taxon>
        <taxon>Gunneridae</taxon>
        <taxon>Pentapetalae</taxon>
        <taxon>rosids</taxon>
        <taxon>fabids</taxon>
        <taxon>Fabales</taxon>
        <taxon>Fabaceae</taxon>
        <taxon>Papilionoideae</taxon>
        <taxon>50 kb inversion clade</taxon>
        <taxon>NPAAA clade</taxon>
        <taxon>Hologalegina</taxon>
        <taxon>IRL clade</taxon>
        <taxon>Trifolieae</taxon>
        <taxon>Trifolium</taxon>
    </lineage>
</organism>
<dbReference type="InterPro" id="IPR002156">
    <property type="entry name" value="RNaseH_domain"/>
</dbReference>
<dbReference type="GO" id="GO:0004523">
    <property type="term" value="F:RNA-DNA hybrid ribonuclease activity"/>
    <property type="evidence" value="ECO:0007669"/>
    <property type="project" value="InterPro"/>
</dbReference>
<dbReference type="PANTHER" id="PTHR47074:SF48">
    <property type="entry name" value="POLYNUCLEOTIDYL TRANSFERASE, RIBONUCLEASE H-LIKE SUPERFAMILY PROTEIN"/>
    <property type="match status" value="1"/>
</dbReference>
<dbReference type="PANTHER" id="PTHR47074">
    <property type="entry name" value="BNAC02G40300D PROTEIN"/>
    <property type="match status" value="1"/>
</dbReference>
<dbReference type="CDD" id="cd06222">
    <property type="entry name" value="RNase_H_like"/>
    <property type="match status" value="1"/>
</dbReference>
<reference evidence="3" key="1">
    <citation type="journal article" date="2017" name="Front. Plant Sci.">
        <title>Climate Clever Clovers: New Paradigm to Reduce the Environmental Footprint of Ruminants by Breeding Low Methanogenic Forages Utilizing Haplotype Variation.</title>
        <authorList>
            <person name="Kaur P."/>
            <person name="Appels R."/>
            <person name="Bayer P.E."/>
            <person name="Keeble-Gagnere G."/>
            <person name="Wang J."/>
            <person name="Hirakawa H."/>
            <person name="Shirasawa K."/>
            <person name="Vercoe P."/>
            <person name="Stefanova K."/>
            <person name="Durmic Z."/>
            <person name="Nichols P."/>
            <person name="Revell C."/>
            <person name="Isobe S.N."/>
            <person name="Edwards D."/>
            <person name="Erskine W."/>
        </authorList>
    </citation>
    <scope>NUCLEOTIDE SEQUENCE [LARGE SCALE GENOMIC DNA]</scope>
    <source>
        <strain evidence="3">cv. Daliak</strain>
    </source>
</reference>
<dbReference type="OrthoDB" id="1430869at2759"/>
<proteinExistence type="predicted"/>
<dbReference type="InterPro" id="IPR036397">
    <property type="entry name" value="RNaseH_sf"/>
</dbReference>
<dbReference type="InterPro" id="IPR052929">
    <property type="entry name" value="RNase_H-like_EbsB-rel"/>
</dbReference>
<dbReference type="InterPro" id="IPR012337">
    <property type="entry name" value="RNaseH-like_sf"/>
</dbReference>
<evidence type="ECO:0000313" key="3">
    <source>
        <dbReference type="Proteomes" id="UP000242715"/>
    </source>
</evidence>
<name>A0A2Z6N427_TRISU</name>
<accession>A0A2Z6N427</accession>
<keyword evidence="3" id="KW-1185">Reference proteome</keyword>
<dbReference type="InterPro" id="IPR044730">
    <property type="entry name" value="RNase_H-like_dom_plant"/>
</dbReference>
<dbReference type="GO" id="GO:0003676">
    <property type="term" value="F:nucleic acid binding"/>
    <property type="evidence" value="ECO:0007669"/>
    <property type="project" value="InterPro"/>
</dbReference>
<dbReference type="Gene3D" id="3.30.420.10">
    <property type="entry name" value="Ribonuclease H-like superfamily/Ribonuclease H"/>
    <property type="match status" value="1"/>
</dbReference>
<dbReference type="Pfam" id="PF13456">
    <property type="entry name" value="RVT_3"/>
    <property type="match status" value="1"/>
</dbReference>
<sequence>MSNKVGIGMCIRDTNGCFVAARTEWMEPILDVDIGEAMGLLRALNWMNEIQLTNVDLEMDCKRVVDSLYSSRTYRSDLGDILSDCRTILSTSLVNSHVKFIRRQANEAAHRLARVATSLASFHNFIDLPTCITDVILNEMR</sequence>
<dbReference type="AlphaFoldDB" id="A0A2Z6N427"/>
<dbReference type="SUPFAM" id="SSF53098">
    <property type="entry name" value="Ribonuclease H-like"/>
    <property type="match status" value="1"/>
</dbReference>
<gene>
    <name evidence="2" type="ORF">TSUD_354110</name>
</gene>
<protein>
    <recommendedName>
        <fullName evidence="1">RNase H type-1 domain-containing protein</fullName>
    </recommendedName>
</protein>
<dbReference type="Proteomes" id="UP000242715">
    <property type="component" value="Unassembled WGS sequence"/>
</dbReference>
<feature type="domain" description="RNase H type-1" evidence="1">
    <location>
        <begin position="4"/>
        <end position="115"/>
    </location>
</feature>
<dbReference type="EMBL" id="DF973330">
    <property type="protein sequence ID" value="GAU26189.1"/>
    <property type="molecule type" value="Genomic_DNA"/>
</dbReference>
<evidence type="ECO:0000313" key="2">
    <source>
        <dbReference type="EMBL" id="GAU26189.1"/>
    </source>
</evidence>
<evidence type="ECO:0000259" key="1">
    <source>
        <dbReference type="Pfam" id="PF13456"/>
    </source>
</evidence>